<name>A0A4C1WIE8_EUMVA</name>
<comment type="caution">
    <text evidence="1">The sequence shown here is derived from an EMBL/GenBank/DDBJ whole genome shotgun (WGS) entry which is preliminary data.</text>
</comment>
<evidence type="ECO:0000313" key="1">
    <source>
        <dbReference type="EMBL" id="GBP51178.1"/>
    </source>
</evidence>
<protein>
    <submittedName>
        <fullName evidence="1">Uncharacterized protein</fullName>
    </submittedName>
</protein>
<proteinExistence type="predicted"/>
<accession>A0A4C1WIE8</accession>
<sequence length="110" mass="11775">MPPVQGLSRTSFKISSNMHLGGFIGRQLPALKLAYCCCPLHLPGGSLEVVLPPSSLFCANFDSVVPCSIARHSSCEASSEEAYEPPKCSWSSLHMNTRNFRGVTCALASS</sequence>
<dbReference type="Proteomes" id="UP000299102">
    <property type="component" value="Unassembled WGS sequence"/>
</dbReference>
<reference evidence="1 2" key="1">
    <citation type="journal article" date="2019" name="Commun. Biol.">
        <title>The bagworm genome reveals a unique fibroin gene that provides high tensile strength.</title>
        <authorList>
            <person name="Kono N."/>
            <person name="Nakamura H."/>
            <person name="Ohtoshi R."/>
            <person name="Tomita M."/>
            <person name="Numata K."/>
            <person name="Arakawa K."/>
        </authorList>
    </citation>
    <scope>NUCLEOTIDE SEQUENCE [LARGE SCALE GENOMIC DNA]</scope>
</reference>
<gene>
    <name evidence="1" type="ORF">EVAR_98002_1</name>
</gene>
<dbReference type="AlphaFoldDB" id="A0A4C1WIE8"/>
<organism evidence="1 2">
    <name type="scientific">Eumeta variegata</name>
    <name type="common">Bagworm moth</name>
    <name type="synonym">Eumeta japonica</name>
    <dbReference type="NCBI Taxonomy" id="151549"/>
    <lineage>
        <taxon>Eukaryota</taxon>
        <taxon>Metazoa</taxon>
        <taxon>Ecdysozoa</taxon>
        <taxon>Arthropoda</taxon>
        <taxon>Hexapoda</taxon>
        <taxon>Insecta</taxon>
        <taxon>Pterygota</taxon>
        <taxon>Neoptera</taxon>
        <taxon>Endopterygota</taxon>
        <taxon>Lepidoptera</taxon>
        <taxon>Glossata</taxon>
        <taxon>Ditrysia</taxon>
        <taxon>Tineoidea</taxon>
        <taxon>Psychidae</taxon>
        <taxon>Oiketicinae</taxon>
        <taxon>Eumeta</taxon>
    </lineage>
</organism>
<dbReference type="EMBL" id="BGZK01000576">
    <property type="protein sequence ID" value="GBP51178.1"/>
    <property type="molecule type" value="Genomic_DNA"/>
</dbReference>
<keyword evidence="2" id="KW-1185">Reference proteome</keyword>
<evidence type="ECO:0000313" key="2">
    <source>
        <dbReference type="Proteomes" id="UP000299102"/>
    </source>
</evidence>